<dbReference type="STRING" id="686832.A0A0C2Y269"/>
<dbReference type="PANTHER" id="PTHR17901">
    <property type="entry name" value="MAGNESIUM-DEPENDENT PHOSPHATASE 1 MDP1"/>
    <property type="match status" value="1"/>
</dbReference>
<dbReference type="PANTHER" id="PTHR17901:SF14">
    <property type="entry name" value="MAGNESIUM-DEPENDENT PHOSPHATASE 1"/>
    <property type="match status" value="1"/>
</dbReference>
<dbReference type="OrthoDB" id="2865258at2759"/>
<keyword evidence="2" id="KW-1185">Reference proteome</keyword>
<dbReference type="InterPro" id="IPR023214">
    <property type="entry name" value="HAD_sf"/>
</dbReference>
<dbReference type="NCBIfam" id="TIGR01685">
    <property type="entry name" value="MDP-1"/>
    <property type="match status" value="1"/>
</dbReference>
<dbReference type="Gene3D" id="3.40.50.1000">
    <property type="entry name" value="HAD superfamily/HAD-like"/>
    <property type="match status" value="1"/>
</dbReference>
<dbReference type="Proteomes" id="UP000053424">
    <property type="component" value="Unassembled WGS sequence"/>
</dbReference>
<name>A0A0C2Y269_HEBCY</name>
<reference evidence="2" key="2">
    <citation type="submission" date="2015-01" db="EMBL/GenBank/DDBJ databases">
        <title>Evolutionary Origins and Diversification of the Mycorrhizal Mutualists.</title>
        <authorList>
            <consortium name="DOE Joint Genome Institute"/>
            <consortium name="Mycorrhizal Genomics Consortium"/>
            <person name="Kohler A."/>
            <person name="Kuo A."/>
            <person name="Nagy L.G."/>
            <person name="Floudas D."/>
            <person name="Copeland A."/>
            <person name="Barry K.W."/>
            <person name="Cichocki N."/>
            <person name="Veneault-Fourrey C."/>
            <person name="LaButti K."/>
            <person name="Lindquist E.A."/>
            <person name="Lipzen A."/>
            <person name="Lundell T."/>
            <person name="Morin E."/>
            <person name="Murat C."/>
            <person name="Riley R."/>
            <person name="Ohm R."/>
            <person name="Sun H."/>
            <person name="Tunlid A."/>
            <person name="Henrissat B."/>
            <person name="Grigoriev I.V."/>
            <person name="Hibbett D.S."/>
            <person name="Martin F."/>
        </authorList>
    </citation>
    <scope>NUCLEOTIDE SEQUENCE [LARGE SCALE GENOMIC DNA]</scope>
    <source>
        <strain evidence="2">h7</strain>
    </source>
</reference>
<reference evidence="1 2" key="1">
    <citation type="submission" date="2014-04" db="EMBL/GenBank/DDBJ databases">
        <authorList>
            <consortium name="DOE Joint Genome Institute"/>
            <person name="Kuo A."/>
            <person name="Gay G."/>
            <person name="Dore J."/>
            <person name="Kohler A."/>
            <person name="Nagy L.G."/>
            <person name="Floudas D."/>
            <person name="Copeland A."/>
            <person name="Barry K.W."/>
            <person name="Cichocki N."/>
            <person name="Veneault-Fourrey C."/>
            <person name="LaButti K."/>
            <person name="Lindquist E.A."/>
            <person name="Lipzen A."/>
            <person name="Lundell T."/>
            <person name="Morin E."/>
            <person name="Murat C."/>
            <person name="Sun H."/>
            <person name="Tunlid A."/>
            <person name="Henrissat B."/>
            <person name="Grigoriev I.V."/>
            <person name="Hibbett D.S."/>
            <person name="Martin F."/>
            <person name="Nordberg H.P."/>
            <person name="Cantor M.N."/>
            <person name="Hua S.X."/>
        </authorList>
    </citation>
    <scope>NUCLEOTIDE SEQUENCE [LARGE SCALE GENOMIC DNA]</scope>
    <source>
        <strain evidence="2">h7</strain>
    </source>
</reference>
<dbReference type="EMBL" id="KN831774">
    <property type="protein sequence ID" value="KIM43958.1"/>
    <property type="molecule type" value="Genomic_DNA"/>
</dbReference>
<evidence type="ECO:0000313" key="1">
    <source>
        <dbReference type="EMBL" id="KIM43958.1"/>
    </source>
</evidence>
<gene>
    <name evidence="1" type="ORF">M413DRAFT_443026</name>
</gene>
<protein>
    <recommendedName>
        <fullName evidence="3">Magnesium-dependent phosphatase-1</fullName>
    </recommendedName>
</protein>
<dbReference type="AlphaFoldDB" id="A0A0C2Y269"/>
<dbReference type="InterPro" id="IPR036412">
    <property type="entry name" value="HAD-like_sf"/>
</dbReference>
<organism evidence="1 2">
    <name type="scientific">Hebeloma cylindrosporum</name>
    <dbReference type="NCBI Taxonomy" id="76867"/>
    <lineage>
        <taxon>Eukaryota</taxon>
        <taxon>Fungi</taxon>
        <taxon>Dikarya</taxon>
        <taxon>Basidiomycota</taxon>
        <taxon>Agaricomycotina</taxon>
        <taxon>Agaricomycetes</taxon>
        <taxon>Agaricomycetidae</taxon>
        <taxon>Agaricales</taxon>
        <taxon>Agaricineae</taxon>
        <taxon>Hymenogastraceae</taxon>
        <taxon>Hebeloma</taxon>
    </lineage>
</organism>
<proteinExistence type="predicted"/>
<dbReference type="HOGENOM" id="CLU_071162_0_0_1"/>
<sequence length="192" mass="22119">MSSSSCISEEAHPQLVAFDLDYTLWDLWIDTHVTGPLRRNGNTVNEVLDKHGETIAFYDDVPRILHGIRGRSRTIDDDDDDEDRKVIVAACSRTHAPDLADQCLRLLLVPPKHEDLTSEPKAAIHFFDELEIYPVSSSTNRIPYSEMLFFDDEARNAEVEKLGVTFHHVPQGITFEIFERGLKEWRRRRSKD</sequence>
<dbReference type="GO" id="GO:0003993">
    <property type="term" value="F:acid phosphatase activity"/>
    <property type="evidence" value="ECO:0007669"/>
    <property type="project" value="TreeGrafter"/>
</dbReference>
<dbReference type="InterPro" id="IPR010036">
    <property type="entry name" value="MDP_1_eu_arc"/>
</dbReference>
<evidence type="ECO:0000313" key="2">
    <source>
        <dbReference type="Proteomes" id="UP000053424"/>
    </source>
</evidence>
<dbReference type="SUPFAM" id="SSF56784">
    <property type="entry name" value="HAD-like"/>
    <property type="match status" value="1"/>
</dbReference>
<evidence type="ECO:0008006" key="3">
    <source>
        <dbReference type="Google" id="ProtNLM"/>
    </source>
</evidence>
<dbReference type="Pfam" id="PF12689">
    <property type="entry name" value="Acid_PPase"/>
    <property type="match status" value="1"/>
</dbReference>
<accession>A0A0C2Y269</accession>